<feature type="domain" description="Carboxyltransferase" evidence="4">
    <location>
        <begin position="31"/>
        <end position="309"/>
    </location>
</feature>
<evidence type="ECO:0000259" key="4">
    <source>
        <dbReference type="SMART" id="SM00797"/>
    </source>
</evidence>
<sequence length="317" mass="34225">MMNEQDLSGLRVRQPGLMTLIQDAGRFGQHHLGLTTGGPLDAEAFYWANRLCSNEPSAAALEVSFGGLVLEAEADTLIALTGAEMTLKINGTEQDSWRSHAVAKDDLIELGYATSGCRAYLAVAGGLKVAPQFGSAATVVRERIGGLEGSKLAPGDFLCCDTGTSAPTLSLPESGRPDYGTDKPLRVILGYQQDHFDAVQQALFFSSEYSTTERSDRMGYRLEGQEIHADIDGILSEGICLGAIQVPADGQPIILLHDRQTIGGYPKLGSVFTPDLARLAQLTQGARVHFEPITIDDAHNQLWLARVRRERTELVPC</sequence>
<dbReference type="RefSeq" id="WP_338066311.1">
    <property type="nucleotide sequence ID" value="NZ_FTMN01000001.1"/>
</dbReference>
<dbReference type="SMART" id="SM00797">
    <property type="entry name" value="AHS2"/>
    <property type="match status" value="1"/>
</dbReference>
<dbReference type="Proteomes" id="UP000186895">
    <property type="component" value="Unassembled WGS sequence"/>
</dbReference>
<evidence type="ECO:0000313" key="5">
    <source>
        <dbReference type="EMBL" id="SIP89976.1"/>
    </source>
</evidence>
<organism evidence="5 6">
    <name type="scientific">Marinobacterium stanieri</name>
    <dbReference type="NCBI Taxonomy" id="49186"/>
    <lineage>
        <taxon>Bacteria</taxon>
        <taxon>Pseudomonadati</taxon>
        <taxon>Pseudomonadota</taxon>
        <taxon>Gammaproteobacteria</taxon>
        <taxon>Oceanospirillales</taxon>
        <taxon>Oceanospirillaceae</taxon>
        <taxon>Marinobacterium</taxon>
    </lineage>
</organism>
<dbReference type="InterPro" id="IPR052708">
    <property type="entry name" value="PxpC"/>
</dbReference>
<reference evidence="5 6" key="1">
    <citation type="submission" date="2017-01" db="EMBL/GenBank/DDBJ databases">
        <authorList>
            <person name="Mah S.A."/>
            <person name="Swanson W.J."/>
            <person name="Moy G.W."/>
            <person name="Vacquier V.D."/>
        </authorList>
    </citation>
    <scope>NUCLEOTIDE SEQUENCE [LARGE SCALE GENOMIC DNA]</scope>
    <source>
        <strain evidence="5 6">DSM 7027</strain>
    </source>
</reference>
<dbReference type="eggNOG" id="COG1984">
    <property type="taxonomic scope" value="Bacteria"/>
</dbReference>
<dbReference type="GO" id="GO:0016787">
    <property type="term" value="F:hydrolase activity"/>
    <property type="evidence" value="ECO:0007669"/>
    <property type="project" value="UniProtKB-KW"/>
</dbReference>
<keyword evidence="2" id="KW-0378">Hydrolase</keyword>
<dbReference type="AlphaFoldDB" id="A0A1N6ND66"/>
<dbReference type="STRING" id="49186.SAMN05421647_101230"/>
<name>A0A1N6ND66_9GAMM</name>
<evidence type="ECO:0000256" key="3">
    <source>
        <dbReference type="ARBA" id="ARBA00022840"/>
    </source>
</evidence>
<evidence type="ECO:0000313" key="6">
    <source>
        <dbReference type="Proteomes" id="UP000186895"/>
    </source>
</evidence>
<dbReference type="PANTHER" id="PTHR43309">
    <property type="entry name" value="5-OXOPROLINASE SUBUNIT C"/>
    <property type="match status" value="1"/>
</dbReference>
<keyword evidence="3" id="KW-0067">ATP-binding</keyword>
<evidence type="ECO:0000256" key="2">
    <source>
        <dbReference type="ARBA" id="ARBA00022801"/>
    </source>
</evidence>
<keyword evidence="6" id="KW-1185">Reference proteome</keyword>
<dbReference type="Pfam" id="PF02626">
    <property type="entry name" value="CT_A_B"/>
    <property type="match status" value="1"/>
</dbReference>
<dbReference type="InterPro" id="IPR029000">
    <property type="entry name" value="Cyclophilin-like_dom_sf"/>
</dbReference>
<gene>
    <name evidence="5" type="ORF">SAMN05421647_101230</name>
</gene>
<dbReference type="InterPro" id="IPR003778">
    <property type="entry name" value="CT_A_B"/>
</dbReference>
<accession>A0A1N6ND66</accession>
<dbReference type="PANTHER" id="PTHR43309:SF4">
    <property type="entry name" value="CARBOXYLTRANSFERASE DOMAIN-CONTAINING PROTEIN"/>
    <property type="match status" value="1"/>
</dbReference>
<dbReference type="SUPFAM" id="SSF50891">
    <property type="entry name" value="Cyclophilin-like"/>
    <property type="match status" value="1"/>
</dbReference>
<dbReference type="Gene3D" id="2.40.100.10">
    <property type="entry name" value="Cyclophilin-like"/>
    <property type="match status" value="1"/>
</dbReference>
<dbReference type="NCBIfam" id="TIGR00724">
    <property type="entry name" value="urea_amlyse_rel"/>
    <property type="match status" value="1"/>
</dbReference>
<dbReference type="GO" id="GO:0005524">
    <property type="term" value="F:ATP binding"/>
    <property type="evidence" value="ECO:0007669"/>
    <property type="project" value="UniProtKB-KW"/>
</dbReference>
<evidence type="ECO:0000256" key="1">
    <source>
        <dbReference type="ARBA" id="ARBA00022741"/>
    </source>
</evidence>
<proteinExistence type="predicted"/>
<keyword evidence="1" id="KW-0547">Nucleotide-binding</keyword>
<protein>
    <submittedName>
        <fullName evidence="5">Biotin-dependent carboxylase uncharacterized domain-containing protein</fullName>
    </submittedName>
</protein>
<dbReference type="EMBL" id="FTMN01000001">
    <property type="protein sequence ID" value="SIP89976.1"/>
    <property type="molecule type" value="Genomic_DNA"/>
</dbReference>